<evidence type="ECO:0000256" key="1">
    <source>
        <dbReference type="SAM" id="Phobius"/>
    </source>
</evidence>
<keyword evidence="1" id="KW-0812">Transmembrane</keyword>
<keyword evidence="1" id="KW-0472">Membrane</keyword>
<gene>
    <name evidence="2" type="ORF">GCM10010468_48330</name>
</gene>
<evidence type="ECO:0000313" key="3">
    <source>
        <dbReference type="Proteomes" id="UP001501237"/>
    </source>
</evidence>
<accession>A0ABP6QFF5</accession>
<proteinExistence type="predicted"/>
<comment type="caution">
    <text evidence="2">The sequence shown here is derived from an EMBL/GenBank/DDBJ whole genome shotgun (WGS) entry which is preliminary data.</text>
</comment>
<name>A0ABP6QFF5_9ACTN</name>
<keyword evidence="3" id="KW-1185">Reference proteome</keyword>
<keyword evidence="1" id="KW-1133">Transmembrane helix</keyword>
<evidence type="ECO:0000313" key="2">
    <source>
        <dbReference type="EMBL" id="GAA3222504.1"/>
    </source>
</evidence>
<dbReference type="Proteomes" id="UP001501237">
    <property type="component" value="Unassembled WGS sequence"/>
</dbReference>
<organism evidence="2 3">
    <name type="scientific">Actinocorallia longicatena</name>
    <dbReference type="NCBI Taxonomy" id="111803"/>
    <lineage>
        <taxon>Bacteria</taxon>
        <taxon>Bacillati</taxon>
        <taxon>Actinomycetota</taxon>
        <taxon>Actinomycetes</taxon>
        <taxon>Streptosporangiales</taxon>
        <taxon>Thermomonosporaceae</taxon>
        <taxon>Actinocorallia</taxon>
    </lineage>
</organism>
<reference evidence="3" key="1">
    <citation type="journal article" date="2019" name="Int. J. Syst. Evol. Microbiol.">
        <title>The Global Catalogue of Microorganisms (GCM) 10K type strain sequencing project: providing services to taxonomists for standard genome sequencing and annotation.</title>
        <authorList>
            <consortium name="The Broad Institute Genomics Platform"/>
            <consortium name="The Broad Institute Genome Sequencing Center for Infectious Disease"/>
            <person name="Wu L."/>
            <person name="Ma J."/>
        </authorList>
    </citation>
    <scope>NUCLEOTIDE SEQUENCE [LARGE SCALE GENOMIC DNA]</scope>
    <source>
        <strain evidence="3">JCM 9377</strain>
    </source>
</reference>
<feature type="transmembrane region" description="Helical" evidence="1">
    <location>
        <begin position="35"/>
        <end position="52"/>
    </location>
</feature>
<feature type="transmembrane region" description="Helical" evidence="1">
    <location>
        <begin position="64"/>
        <end position="84"/>
    </location>
</feature>
<protein>
    <submittedName>
        <fullName evidence="2">Uncharacterized protein</fullName>
    </submittedName>
</protein>
<sequence>MLWIFSAAGGWGGDAFCTADRACLDDYRRAVELSVALAVPAGIFGVLGWLLLRDHPQELDTLLLLTAALWIAAGAILFIGGYLLT</sequence>
<dbReference type="EMBL" id="BAAAUV010000013">
    <property type="protein sequence ID" value="GAA3222504.1"/>
    <property type="molecule type" value="Genomic_DNA"/>
</dbReference>